<comment type="caution">
    <text evidence="1">The sequence shown here is derived from an EMBL/GenBank/DDBJ whole genome shotgun (WGS) entry which is preliminary data.</text>
</comment>
<dbReference type="SMART" id="SM00671">
    <property type="entry name" value="SEL1"/>
    <property type="match status" value="7"/>
</dbReference>
<dbReference type="SUPFAM" id="SSF81901">
    <property type="entry name" value="HCP-like"/>
    <property type="match status" value="2"/>
</dbReference>
<dbReference type="InterPro" id="IPR006597">
    <property type="entry name" value="Sel1-like"/>
</dbReference>
<dbReference type="InterPro" id="IPR050767">
    <property type="entry name" value="Sel1_AlgK"/>
</dbReference>
<dbReference type="AlphaFoldDB" id="A0A5U2FES8"/>
<evidence type="ECO:0000313" key="1">
    <source>
        <dbReference type="EMBL" id="EBP0013989.1"/>
    </source>
</evidence>
<proteinExistence type="predicted"/>
<name>A0A5U2FES8_SALER</name>
<accession>A0A5U2FES8</accession>
<dbReference type="PANTHER" id="PTHR11102:SF160">
    <property type="entry name" value="ERAD-ASSOCIATED E3 UBIQUITIN-PROTEIN LIGASE COMPONENT HRD3"/>
    <property type="match status" value="1"/>
</dbReference>
<dbReference type="InterPro" id="IPR011990">
    <property type="entry name" value="TPR-like_helical_dom_sf"/>
</dbReference>
<dbReference type="PANTHER" id="PTHR11102">
    <property type="entry name" value="SEL-1-LIKE PROTEIN"/>
    <property type="match status" value="1"/>
</dbReference>
<dbReference type="Pfam" id="PF08238">
    <property type="entry name" value="Sel1"/>
    <property type="match status" value="7"/>
</dbReference>
<reference evidence="1" key="1">
    <citation type="submission" date="2018-07" db="EMBL/GenBank/DDBJ databases">
        <authorList>
            <consortium name="GenomeTrakr network: Whole genome sequencing for foodborne pathogen traceback"/>
        </authorList>
    </citation>
    <scope>NUCLEOTIDE SEQUENCE</scope>
    <source>
        <strain evidence="1">CFSAN018538</strain>
    </source>
</reference>
<gene>
    <name evidence="1" type="ORF">HX37_25415</name>
</gene>
<organism evidence="1">
    <name type="scientific">Salmonella enterica</name>
    <name type="common">Salmonella choleraesuis</name>
    <dbReference type="NCBI Taxonomy" id="28901"/>
    <lineage>
        <taxon>Bacteria</taxon>
        <taxon>Pseudomonadati</taxon>
        <taxon>Pseudomonadota</taxon>
        <taxon>Gammaproteobacteria</taxon>
        <taxon>Enterobacterales</taxon>
        <taxon>Enterobacteriaceae</taxon>
        <taxon>Salmonella</taxon>
    </lineage>
</organism>
<dbReference type="EMBL" id="AAGKHU010000196">
    <property type="protein sequence ID" value="EBP0013989.1"/>
    <property type="molecule type" value="Genomic_DNA"/>
</dbReference>
<protein>
    <submittedName>
        <fullName evidence="1">Sel1 repeat family protein</fullName>
    </submittedName>
</protein>
<sequence length="373" mass="42275">MSLITVSGAFANSDEIHALGLKAGRGDASANLELAKRLESGDGTEKNLGQAIFYYRRAMHFGKSEEARKRFDALRSRYDEIEVLAKSGDLKAQYDFATILAADPDYENFYPRRNEPKSTDWYQRAAKQGYRPAQKALAAVYARGERGKPDTEQSLHWYSTWAQSGNASDQLEFAKLLDKYPFLLLKNKNELKKKWLTDSANNGSSEGMLQLGYFLRDEEKNEIESYNWFLKSAKKGNVSGQFAVGIRLLHEGKTEEAVKWLEQSAKNGSMWAQERLGEVYEEMEPVNPERAFSWYQKAANQGHTYAAYRVCHYLHNGITVTKDGIAAWAWCSIGADATPDSSDERDIIAKELSSSELQKAQKMYEKLQSTFKN</sequence>
<dbReference type="Gene3D" id="1.25.40.10">
    <property type="entry name" value="Tetratricopeptide repeat domain"/>
    <property type="match status" value="1"/>
</dbReference>